<comment type="similarity">
    <text evidence="2 5">Belongs to the RxLR effector family.</text>
</comment>
<dbReference type="EMBL" id="JAGDFL010000174">
    <property type="protein sequence ID" value="KAG7396062.1"/>
    <property type="molecule type" value="Genomic_DNA"/>
</dbReference>
<sequence>MRLSSVLLAVASVFFLYCDAASFDQTKSSLNLISGKIGPTVNRFLRTTKAIDNEDAAKEEERDVIDLAKKLKHDIRSMFIKDPGIKANLKTLKGWYLDKRPLKWSGRT</sequence>
<gene>
    <name evidence="6" type="ORF">PHYBOEH_002843</name>
</gene>
<dbReference type="Proteomes" id="UP000693981">
    <property type="component" value="Unassembled WGS sequence"/>
</dbReference>
<evidence type="ECO:0000256" key="5">
    <source>
        <dbReference type="RuleBase" id="RU367124"/>
    </source>
</evidence>
<comment type="subcellular location">
    <subcellularLocation>
        <location evidence="1 5">Secreted</location>
    </subcellularLocation>
</comment>
<keyword evidence="4 5" id="KW-0732">Signal</keyword>
<evidence type="ECO:0000256" key="4">
    <source>
        <dbReference type="ARBA" id="ARBA00022729"/>
    </source>
</evidence>
<feature type="signal peptide" evidence="5">
    <location>
        <begin position="1"/>
        <end position="20"/>
    </location>
</feature>
<evidence type="ECO:0000313" key="6">
    <source>
        <dbReference type="EMBL" id="KAG7396062.1"/>
    </source>
</evidence>
<keyword evidence="3 5" id="KW-0964">Secreted</keyword>
<evidence type="ECO:0000256" key="2">
    <source>
        <dbReference type="ARBA" id="ARBA00010400"/>
    </source>
</evidence>
<accession>A0A8T1WPX7</accession>
<keyword evidence="7" id="KW-1185">Reference proteome</keyword>
<dbReference type="Pfam" id="PF16810">
    <property type="entry name" value="RXLR"/>
    <property type="match status" value="1"/>
</dbReference>
<comment type="function">
    <text evidence="5">Effector that suppresses plant defense responses during pathogen infection.</text>
</comment>
<comment type="caution">
    <text evidence="6">The sequence shown here is derived from an EMBL/GenBank/DDBJ whole genome shotgun (WGS) entry which is preliminary data.</text>
</comment>
<dbReference type="AlphaFoldDB" id="A0A8T1WPX7"/>
<evidence type="ECO:0000256" key="1">
    <source>
        <dbReference type="ARBA" id="ARBA00004613"/>
    </source>
</evidence>
<evidence type="ECO:0000256" key="3">
    <source>
        <dbReference type="ARBA" id="ARBA00022525"/>
    </source>
</evidence>
<organism evidence="6 7">
    <name type="scientific">Phytophthora boehmeriae</name>
    <dbReference type="NCBI Taxonomy" id="109152"/>
    <lineage>
        <taxon>Eukaryota</taxon>
        <taxon>Sar</taxon>
        <taxon>Stramenopiles</taxon>
        <taxon>Oomycota</taxon>
        <taxon>Peronosporomycetes</taxon>
        <taxon>Peronosporales</taxon>
        <taxon>Peronosporaceae</taxon>
        <taxon>Phytophthora</taxon>
    </lineage>
</organism>
<name>A0A8T1WPX7_9STRA</name>
<comment type="domain">
    <text evidence="5">The RxLR-dEER motif acts to carry the protein into the host cell cytoplasm through binding to cell surface phosphatidylinositol-3-phosphate.</text>
</comment>
<feature type="chain" id="PRO_5044953452" description="RxLR effector protein" evidence="5">
    <location>
        <begin position="21"/>
        <end position="108"/>
    </location>
</feature>
<protein>
    <recommendedName>
        <fullName evidence="5">RxLR effector protein</fullName>
    </recommendedName>
</protein>
<dbReference type="InterPro" id="IPR031825">
    <property type="entry name" value="RXLR"/>
</dbReference>
<proteinExistence type="inferred from homology"/>
<evidence type="ECO:0000313" key="7">
    <source>
        <dbReference type="Proteomes" id="UP000693981"/>
    </source>
</evidence>
<reference evidence="6" key="1">
    <citation type="submission" date="2021-02" db="EMBL/GenBank/DDBJ databases">
        <authorList>
            <person name="Palmer J.M."/>
        </authorList>
    </citation>
    <scope>NUCLEOTIDE SEQUENCE</scope>
    <source>
        <strain evidence="6">SCRP23</strain>
    </source>
</reference>